<evidence type="ECO:0000313" key="3">
    <source>
        <dbReference type="Proteomes" id="UP000003947"/>
    </source>
</evidence>
<dbReference type="EMBL" id="JH660641">
    <property type="protein sequence ID" value="EIM29611.1"/>
    <property type="molecule type" value="Genomic_DNA"/>
</dbReference>
<dbReference type="AlphaFoldDB" id="I4Z069"/>
<evidence type="ECO:0000313" key="2">
    <source>
        <dbReference type="EMBL" id="EIM29611.1"/>
    </source>
</evidence>
<dbReference type="HOGENOM" id="CLU_2554481_0_0_5"/>
<protein>
    <submittedName>
        <fullName evidence="2">Uncharacterized protein</fullName>
    </submittedName>
</protein>
<evidence type="ECO:0000256" key="1">
    <source>
        <dbReference type="SAM" id="Phobius"/>
    </source>
</evidence>
<dbReference type="STRING" id="864069.MicloDRAFT_00020920"/>
<accession>I4Z069</accession>
<reference evidence="2 3" key="1">
    <citation type="submission" date="2012-02" db="EMBL/GenBank/DDBJ databases">
        <title>Improved High-Quality Draft sequence of Microvirga sp. WSM3557.</title>
        <authorList>
            <consortium name="US DOE Joint Genome Institute"/>
            <person name="Lucas S."/>
            <person name="Han J."/>
            <person name="Lapidus A."/>
            <person name="Cheng J.-F."/>
            <person name="Goodwin L."/>
            <person name="Pitluck S."/>
            <person name="Peters L."/>
            <person name="Zhang X."/>
            <person name="Detter J.C."/>
            <person name="Han C."/>
            <person name="Tapia R."/>
            <person name="Land M."/>
            <person name="Hauser L."/>
            <person name="Kyrpides N."/>
            <person name="Ivanova N."/>
            <person name="Pagani I."/>
            <person name="Brau L."/>
            <person name="Yates R."/>
            <person name="O'Hara G."/>
            <person name="Rui T."/>
            <person name="Howieson J."/>
            <person name="Reeve W."/>
            <person name="Woyke T."/>
        </authorList>
    </citation>
    <scope>NUCLEOTIDE SEQUENCE [LARGE SCALE GENOMIC DNA]</scope>
    <source>
        <strain evidence="2 3">WSM3557</strain>
    </source>
</reference>
<feature type="transmembrane region" description="Helical" evidence="1">
    <location>
        <begin position="63"/>
        <end position="81"/>
    </location>
</feature>
<gene>
    <name evidence="2" type="ORF">MicloDRAFT_00020920</name>
</gene>
<dbReference type="Proteomes" id="UP000003947">
    <property type="component" value="Unassembled WGS sequence"/>
</dbReference>
<keyword evidence="1" id="KW-1133">Transmembrane helix</keyword>
<dbReference type="PATRIC" id="fig|864069.3.peg.2286"/>
<proteinExistence type="predicted"/>
<keyword evidence="1" id="KW-0812">Transmembrane</keyword>
<sequence length="82" mass="8816" precursor="true">MLRAIILILLGLQTVVWLRFLAMLLTNPNLAGSGWMGAIIALPLVVFAALALPALILALKRRMLWLALALTLTAPGFALLVL</sequence>
<organism evidence="2 3">
    <name type="scientific">Microvirga lotononidis</name>
    <dbReference type="NCBI Taxonomy" id="864069"/>
    <lineage>
        <taxon>Bacteria</taxon>
        <taxon>Pseudomonadati</taxon>
        <taxon>Pseudomonadota</taxon>
        <taxon>Alphaproteobacteria</taxon>
        <taxon>Hyphomicrobiales</taxon>
        <taxon>Methylobacteriaceae</taxon>
        <taxon>Microvirga</taxon>
    </lineage>
</organism>
<keyword evidence="3" id="KW-1185">Reference proteome</keyword>
<keyword evidence="1" id="KW-0472">Membrane</keyword>
<name>I4Z069_9HYPH</name>
<feature type="transmembrane region" description="Helical" evidence="1">
    <location>
        <begin position="34"/>
        <end position="56"/>
    </location>
</feature>